<dbReference type="EMBL" id="LCWF01000047">
    <property type="protein sequence ID" value="KKY25178.1"/>
    <property type="molecule type" value="Genomic_DNA"/>
</dbReference>
<evidence type="ECO:0000256" key="1">
    <source>
        <dbReference type="SAM" id="Coils"/>
    </source>
</evidence>
<proteinExistence type="predicted"/>
<evidence type="ECO:0000313" key="3">
    <source>
        <dbReference type="EMBL" id="KKY25178.1"/>
    </source>
</evidence>
<keyword evidence="1" id="KW-0175">Coiled coil</keyword>
<feature type="compositionally biased region" description="Basic and acidic residues" evidence="2">
    <location>
        <begin position="1028"/>
        <end position="1088"/>
    </location>
</feature>
<evidence type="ECO:0000313" key="4">
    <source>
        <dbReference type="Proteomes" id="UP000053317"/>
    </source>
</evidence>
<sequence>MSGPAPFQRNFSELVEKMKKQDTLNGWDVLVTYDETQVNAALAERFAALQFNQSMHLTKNYTSLETGEEVTILIDFVLTNPTLRIQDTFGACQAIFSISGSYTFQKTGRTTQLPNNLVLIVTTSLATVKGVCAVDGQFTPTPDPKDKTGKPPNWVEILEPGASVAQGICLNFAGCKATIADASGDPLSEGLRNLNAVIRDKIEERFSDNAGLKWYLAAVNNTYDTSKTNAAVLQPTSFCFTVMPGAGTTPASLLMWIAVKGGKANGTMSSAGISFGFKFTSHTISVPERKQDPWCNYHLDGVSCDVSTQTSTLSVVNNRALVAPATPSFQVSYASESKRLNWKYDWMETRPKGGVRHHEEGQCDVVFDFKGYGQWADKSTASRPNMLGLKFNFDSLVHSTITPVKMDSGFQKWWSGFSNKVPPGYENLTAPAPNMDLELAPLDYFLTTNLLFPGQHIFQADPPVAASDSSNTGIATPRDTILTGKLVTHAESKQLNATQMANFAAHIQTSDRHAETSADLLGTELDASTDDSVAGKGWASFREDIMSFPKTNLLTDIIHTFSSSENIDERLKQLLARYGYSDLEEFDFFSLLGTSVDRVFSRVQDEEAEVVPNGDNSTDNNSTGNAVELSGTPLKEPDVPPEESIDIRTFGGVYIIEEPAEDAGKRLFIDPVTSKIGFSGRTTTPTQNFDKDSGKVTVHWKQADRSCSVVFDVWVDPVDINLNVTFTGTTTSTTDSSKSPRFTGKLLQAKSDSKEANDSVNGPEKAMVKAVSDGMDSATVFGIVSGAIGLAVCIGQCAWPCIRKKLPNKCKRFLDKCNVYFQEQNTVIAEHVEIVVVRHEDVAHEENRSLIEKELEQEELKQREAINDELKKHDPKDREALKQGDLLWAQCQQQVEKNIGLKLETLDTGLTNDAIRDVLKDFERTQVIDTKTKDKIQDTVVKTRLETTKTSFKDADYYASVTEVAIYKSQLDLQKANHGTAQQKVNAINDMLQQTEKEMSQAKTKIEVKEKEIEEATNNGDPTDALEEDMKILKKELEDLVKQKKTQDQDKKDRDHEEQKAKEKVDESEKQHKDAHKKAEDARRKAIE</sequence>
<reference evidence="3 4" key="1">
    <citation type="submission" date="2015-05" db="EMBL/GenBank/DDBJ databases">
        <title>Distinctive expansion of gene families associated with plant cell wall degradation and secondary metabolism in the genomes of grapevine trunk pathogens.</title>
        <authorList>
            <person name="Lawrence D.P."/>
            <person name="Travadon R."/>
            <person name="Rolshausen P.E."/>
            <person name="Baumgartner K."/>
        </authorList>
    </citation>
    <scope>NUCLEOTIDE SEQUENCE [LARGE SCALE GENOMIC DNA]</scope>
    <source>
        <strain evidence="3">UCRPC4</strain>
    </source>
</reference>
<gene>
    <name evidence="3" type="ORF">UCRPC4_g01984</name>
</gene>
<organism evidence="3 4">
    <name type="scientific">Phaeomoniella chlamydospora</name>
    <name type="common">Phaeoacremonium chlamydosporum</name>
    <dbReference type="NCBI Taxonomy" id="158046"/>
    <lineage>
        <taxon>Eukaryota</taxon>
        <taxon>Fungi</taxon>
        <taxon>Dikarya</taxon>
        <taxon>Ascomycota</taxon>
        <taxon>Pezizomycotina</taxon>
        <taxon>Eurotiomycetes</taxon>
        <taxon>Chaetothyriomycetidae</taxon>
        <taxon>Phaeomoniellales</taxon>
        <taxon>Phaeomoniellaceae</taxon>
        <taxon>Phaeomoniella</taxon>
    </lineage>
</organism>
<comment type="caution">
    <text evidence="3">The sequence shown here is derived from an EMBL/GenBank/DDBJ whole genome shotgun (WGS) entry which is preliminary data.</text>
</comment>
<accession>A0A0G2GP70</accession>
<protein>
    <submittedName>
        <fullName evidence="3">Uncharacterized protein</fullName>
    </submittedName>
</protein>
<keyword evidence="4" id="KW-1185">Reference proteome</keyword>
<feature type="region of interest" description="Disordered" evidence="2">
    <location>
        <begin position="1008"/>
        <end position="1088"/>
    </location>
</feature>
<dbReference type="Proteomes" id="UP000053317">
    <property type="component" value="Unassembled WGS sequence"/>
</dbReference>
<feature type="compositionally biased region" description="Polar residues" evidence="2">
    <location>
        <begin position="614"/>
        <end position="625"/>
    </location>
</feature>
<feature type="region of interest" description="Disordered" evidence="2">
    <location>
        <begin position="607"/>
        <end position="642"/>
    </location>
</feature>
<feature type="coiled-coil region" evidence="1">
    <location>
        <begin position="843"/>
        <end position="873"/>
    </location>
</feature>
<reference evidence="3 4" key="2">
    <citation type="submission" date="2015-05" db="EMBL/GenBank/DDBJ databases">
        <authorList>
            <person name="Morales-Cruz A."/>
            <person name="Amrine K.C."/>
            <person name="Cantu D."/>
        </authorList>
    </citation>
    <scope>NUCLEOTIDE SEQUENCE [LARGE SCALE GENOMIC DNA]</scope>
    <source>
        <strain evidence="3">UCRPC4</strain>
    </source>
</reference>
<dbReference type="AlphaFoldDB" id="A0A0G2GP70"/>
<name>A0A0G2GP70_PHACM</name>
<evidence type="ECO:0000256" key="2">
    <source>
        <dbReference type="SAM" id="MobiDB-lite"/>
    </source>
</evidence>
<dbReference type="OrthoDB" id="5083627at2759"/>